<evidence type="ECO:0000313" key="2">
    <source>
        <dbReference type="EMBL" id="KPA99953.1"/>
    </source>
</evidence>
<dbReference type="Proteomes" id="UP000038011">
    <property type="component" value="Unassembled WGS sequence"/>
</dbReference>
<dbReference type="Pfam" id="PF13302">
    <property type="entry name" value="Acetyltransf_3"/>
    <property type="match status" value="1"/>
</dbReference>
<dbReference type="GO" id="GO:0016747">
    <property type="term" value="F:acyltransferase activity, transferring groups other than amino-acyl groups"/>
    <property type="evidence" value="ECO:0007669"/>
    <property type="project" value="InterPro"/>
</dbReference>
<organism evidence="2 3">
    <name type="scientific">Ahrensia marina</name>
    <dbReference type="NCBI Taxonomy" id="1514904"/>
    <lineage>
        <taxon>Bacteria</taxon>
        <taxon>Pseudomonadati</taxon>
        <taxon>Pseudomonadota</taxon>
        <taxon>Alphaproteobacteria</taxon>
        <taxon>Hyphomicrobiales</taxon>
        <taxon>Ahrensiaceae</taxon>
        <taxon>Ahrensia</taxon>
    </lineage>
</organism>
<name>A0A0N1J6B2_9HYPH</name>
<feature type="domain" description="N-acetyltransferase" evidence="1">
    <location>
        <begin position="21"/>
        <end position="191"/>
    </location>
</feature>
<evidence type="ECO:0000313" key="3">
    <source>
        <dbReference type="Proteomes" id="UP000038011"/>
    </source>
</evidence>
<gene>
    <name evidence="2" type="ORF">SU32_16420</name>
</gene>
<evidence type="ECO:0000259" key="1">
    <source>
        <dbReference type="PROSITE" id="PS51186"/>
    </source>
</evidence>
<keyword evidence="2" id="KW-0808">Transferase</keyword>
<dbReference type="AlphaFoldDB" id="A0A0N1J6B2"/>
<dbReference type="PANTHER" id="PTHR43792">
    <property type="entry name" value="GNAT FAMILY, PUTATIVE (AFU_ORTHOLOGUE AFUA_3G00765)-RELATED-RELATED"/>
    <property type="match status" value="1"/>
</dbReference>
<dbReference type="InterPro" id="IPR051531">
    <property type="entry name" value="N-acetyltransferase"/>
</dbReference>
<proteinExistence type="predicted"/>
<reference evidence="2 3" key="1">
    <citation type="submission" date="2015-01" db="EMBL/GenBank/DDBJ databases">
        <title>Ahrensia donghaiensis sp. nov., a novel dimethylsulphoniopropionate-cleavage bacterium isolated from seawater and emended descriptions of the genus Ahrensia and Ahrensia kielensis.</title>
        <authorList>
            <person name="Liu J."/>
        </authorList>
    </citation>
    <scope>NUCLEOTIDE SEQUENCE [LARGE SCALE GENOMIC DNA]</scope>
    <source>
        <strain evidence="2 3">LZD062</strain>
    </source>
</reference>
<dbReference type="SUPFAM" id="SSF55729">
    <property type="entry name" value="Acyl-CoA N-acyltransferases (Nat)"/>
    <property type="match status" value="1"/>
</dbReference>
<sequence>MSSPNSSVFDLETPVLETPRLIMRPPHREDIEDLAFIGNNREIAEMTSRMPHPYSKDDALAFIESFENGRYEGCIYAITQTDSGRLIGMGAVENRERFGGLEIGYWLGKPYWGRGFATEAASALVDLAFRVTETDCVYAACRTNNPASRAVLRKQGFNFVGLDEMNSLAAGVVPIERHCLERDVWLDKKSEESKAVARK</sequence>
<dbReference type="PATRIC" id="fig|1514904.3.peg.2692"/>
<accession>A0A0N1J6B2</accession>
<dbReference type="EMBL" id="JXMU01000038">
    <property type="protein sequence ID" value="KPA99953.1"/>
    <property type="molecule type" value="Genomic_DNA"/>
</dbReference>
<dbReference type="STRING" id="1514904.SU32_16420"/>
<dbReference type="Gene3D" id="3.40.630.30">
    <property type="match status" value="1"/>
</dbReference>
<dbReference type="InterPro" id="IPR000182">
    <property type="entry name" value="GNAT_dom"/>
</dbReference>
<dbReference type="PANTHER" id="PTHR43792:SF1">
    <property type="entry name" value="N-ACETYLTRANSFERASE DOMAIN-CONTAINING PROTEIN"/>
    <property type="match status" value="1"/>
</dbReference>
<dbReference type="InterPro" id="IPR016181">
    <property type="entry name" value="Acyl_CoA_acyltransferase"/>
</dbReference>
<comment type="caution">
    <text evidence="2">The sequence shown here is derived from an EMBL/GenBank/DDBJ whole genome shotgun (WGS) entry which is preliminary data.</text>
</comment>
<dbReference type="PROSITE" id="PS51186">
    <property type="entry name" value="GNAT"/>
    <property type="match status" value="1"/>
</dbReference>
<keyword evidence="3" id="KW-1185">Reference proteome</keyword>
<protein>
    <submittedName>
        <fullName evidence="2">GCN5 family acetyltransferase</fullName>
    </submittedName>
</protein>